<name>A0A443JDY5_9RHOB</name>
<accession>A0A443JDY5</accession>
<comment type="caution">
    <text evidence="1">The sequence shown here is derived from an EMBL/GenBank/DDBJ whole genome shotgun (WGS) entry which is preliminary data.</text>
</comment>
<dbReference type="RefSeq" id="WP_128209637.1">
    <property type="nucleotide sequence ID" value="NZ_JBHRSO010000024.1"/>
</dbReference>
<sequence length="91" mass="9911">MIRALLFFGALATAFALLQSWRLSQAESRLDAAEAKVAAYVEAAQIRAKQDADLARLRREAAEVDTYLITAGGGDVPLSDYLSDAARKLWP</sequence>
<dbReference type="EMBL" id="SAUZ01000018">
    <property type="protein sequence ID" value="RWR18786.1"/>
    <property type="molecule type" value="Genomic_DNA"/>
</dbReference>
<reference evidence="1 2" key="2">
    <citation type="submission" date="2019-01" db="EMBL/GenBank/DDBJ databases">
        <authorList>
            <person name="Li Y."/>
        </authorList>
    </citation>
    <scope>NUCLEOTIDE SEQUENCE [LARGE SCALE GENOMIC DNA]</scope>
    <source>
        <strain evidence="1 2">SK2B-1</strain>
    </source>
</reference>
<dbReference type="AlphaFoldDB" id="A0A443JDY5"/>
<reference evidence="1 2" key="1">
    <citation type="submission" date="2019-01" db="EMBL/GenBank/DDBJ databases">
        <title>Sinorhodobacter populi sp. nov. isolated from the symptomatic bark tissue of Populus euramericana canker.</title>
        <authorList>
            <person name="Xu G."/>
        </authorList>
    </citation>
    <scope>NUCLEOTIDE SEQUENCE [LARGE SCALE GENOMIC DNA]</scope>
    <source>
        <strain evidence="1 2">SK2B-1</strain>
    </source>
</reference>
<evidence type="ECO:0000313" key="2">
    <source>
        <dbReference type="Proteomes" id="UP000284476"/>
    </source>
</evidence>
<protein>
    <submittedName>
        <fullName evidence="1">Uncharacterized protein</fullName>
    </submittedName>
</protein>
<evidence type="ECO:0000313" key="1">
    <source>
        <dbReference type="EMBL" id="RWR18786.1"/>
    </source>
</evidence>
<proteinExistence type="predicted"/>
<dbReference type="Proteomes" id="UP000284476">
    <property type="component" value="Unassembled WGS sequence"/>
</dbReference>
<organism evidence="1 2">
    <name type="scientific">Paenirhodobacter populi</name>
    <dbReference type="NCBI Taxonomy" id="2306993"/>
    <lineage>
        <taxon>Bacteria</taxon>
        <taxon>Pseudomonadati</taxon>
        <taxon>Pseudomonadota</taxon>
        <taxon>Alphaproteobacteria</taxon>
        <taxon>Rhodobacterales</taxon>
        <taxon>Rhodobacter group</taxon>
        <taxon>Paenirhodobacter</taxon>
    </lineage>
</organism>
<gene>
    <name evidence="1" type="ORF">D2T30_15600</name>
</gene>